<keyword evidence="4" id="KW-0539">Nucleus</keyword>
<dbReference type="GO" id="GO:0006364">
    <property type="term" value="P:rRNA processing"/>
    <property type="evidence" value="ECO:0007669"/>
    <property type="project" value="UniProtKB-KW"/>
</dbReference>
<evidence type="ECO:0000256" key="1">
    <source>
        <dbReference type="ARBA" id="ARBA00004123"/>
    </source>
</evidence>
<name>A0A1V6NZU5_PENDC</name>
<accession>A0A1V6NZU5</accession>
<comment type="caution">
    <text evidence="6">The sequence shown here is derived from an EMBL/GenBank/DDBJ whole genome shotgun (WGS) entry which is preliminary data.</text>
</comment>
<dbReference type="OrthoDB" id="2019504at2759"/>
<evidence type="ECO:0000256" key="4">
    <source>
        <dbReference type="ARBA" id="ARBA00023242"/>
    </source>
</evidence>
<dbReference type="AlphaFoldDB" id="A0A1V6NZU5"/>
<feature type="region of interest" description="Disordered" evidence="5">
    <location>
        <begin position="164"/>
        <end position="199"/>
    </location>
</feature>
<reference evidence="7" key="1">
    <citation type="journal article" date="2017" name="Nat. Microbiol.">
        <title>Global analysis of biosynthetic gene clusters reveals vast potential of secondary metabolite production in Penicillium species.</title>
        <authorList>
            <person name="Nielsen J.C."/>
            <person name="Grijseels S."/>
            <person name="Prigent S."/>
            <person name="Ji B."/>
            <person name="Dainat J."/>
            <person name="Nielsen K.F."/>
            <person name="Frisvad J.C."/>
            <person name="Workman M."/>
            <person name="Nielsen J."/>
        </authorList>
    </citation>
    <scope>NUCLEOTIDE SEQUENCE [LARGE SCALE GENOMIC DNA]</scope>
    <source>
        <strain evidence="7">IBT 11843</strain>
    </source>
</reference>
<evidence type="ECO:0000313" key="6">
    <source>
        <dbReference type="EMBL" id="OQD70224.1"/>
    </source>
</evidence>
<sequence>MQTVQTRYQEKIIYWRSTSPKLRQTTIQLHNAMADMQKTPFVRDLASSDRKIRDKAVDSLTLFLRSRNDLTLAELLKLWKGLFFCFYHSDRPLTQQALARALSYSLVPSLPQATVHRFLRAFWITIGRDFHSLDRLRLDKYLLLIRCYVGVAFEIFVKGNKKESEDGKKRKREDAKGGRGKKQKTQKETETSADEETGEVDGKWADLEAYISIIEEGPLYPVNFDPDQPSKPEIDEENPNFVPMAHGPDGLRYHLIDIWVDELEKVLEFEQEGEGSNRKIKGDVPMELILRPLEKLQKESPYKPVRTRAADALDDDRLIEWGIRTRKNEDEEVDSDGEWGGFDD</sequence>
<protein>
    <recommendedName>
        <fullName evidence="8">Ribosomal RNA-processing protein 1</fullName>
    </recommendedName>
</protein>
<feature type="compositionally biased region" description="Acidic residues" evidence="5">
    <location>
        <begin position="330"/>
        <end position="344"/>
    </location>
</feature>
<evidence type="ECO:0008006" key="8">
    <source>
        <dbReference type="Google" id="ProtNLM"/>
    </source>
</evidence>
<evidence type="ECO:0000256" key="5">
    <source>
        <dbReference type="SAM" id="MobiDB-lite"/>
    </source>
</evidence>
<dbReference type="GO" id="GO:0005634">
    <property type="term" value="C:nucleus"/>
    <property type="evidence" value="ECO:0007669"/>
    <property type="project" value="UniProtKB-SubCell"/>
</dbReference>
<organism evidence="6 7">
    <name type="scientific">Penicillium decumbens</name>
    <dbReference type="NCBI Taxonomy" id="69771"/>
    <lineage>
        <taxon>Eukaryota</taxon>
        <taxon>Fungi</taxon>
        <taxon>Dikarya</taxon>
        <taxon>Ascomycota</taxon>
        <taxon>Pezizomycotina</taxon>
        <taxon>Eurotiomycetes</taxon>
        <taxon>Eurotiomycetidae</taxon>
        <taxon>Eurotiales</taxon>
        <taxon>Aspergillaceae</taxon>
        <taxon>Penicillium</taxon>
    </lineage>
</organism>
<comment type="subcellular location">
    <subcellularLocation>
        <location evidence="1">Nucleus</location>
    </subcellularLocation>
</comment>
<keyword evidence="3" id="KW-0698">rRNA processing</keyword>
<feature type="compositionally biased region" description="Basic and acidic residues" evidence="5">
    <location>
        <begin position="164"/>
        <end position="177"/>
    </location>
</feature>
<dbReference type="GO" id="GO:0030688">
    <property type="term" value="C:preribosome, small subunit precursor"/>
    <property type="evidence" value="ECO:0007669"/>
    <property type="project" value="InterPro"/>
</dbReference>
<feature type="region of interest" description="Disordered" evidence="5">
    <location>
        <begin position="325"/>
        <end position="344"/>
    </location>
</feature>
<dbReference type="InterPro" id="IPR010301">
    <property type="entry name" value="RRP1"/>
</dbReference>
<dbReference type="OMA" id="AMWFSDR"/>
<dbReference type="STRING" id="69771.A0A1V6NZU5"/>
<evidence type="ECO:0000313" key="7">
    <source>
        <dbReference type="Proteomes" id="UP000191522"/>
    </source>
</evidence>
<keyword evidence="7" id="KW-1185">Reference proteome</keyword>
<dbReference type="Pfam" id="PF05997">
    <property type="entry name" value="Nop52"/>
    <property type="match status" value="2"/>
</dbReference>
<dbReference type="Proteomes" id="UP000191522">
    <property type="component" value="Unassembled WGS sequence"/>
</dbReference>
<proteinExistence type="inferred from homology"/>
<comment type="similarity">
    <text evidence="2">Belongs to the RRP1 family.</text>
</comment>
<gene>
    <name evidence="6" type="ORF">PENDEC_c025G03316</name>
</gene>
<evidence type="ECO:0000256" key="3">
    <source>
        <dbReference type="ARBA" id="ARBA00022552"/>
    </source>
</evidence>
<evidence type="ECO:0000256" key="2">
    <source>
        <dbReference type="ARBA" id="ARBA00006374"/>
    </source>
</evidence>
<dbReference type="EMBL" id="MDYL01000025">
    <property type="protein sequence ID" value="OQD70224.1"/>
    <property type="molecule type" value="Genomic_DNA"/>
</dbReference>
<dbReference type="PANTHER" id="PTHR13026:SF0">
    <property type="entry name" value="RIBOSOMAL RNA PROCESSING 1B"/>
    <property type="match status" value="1"/>
</dbReference>
<dbReference type="PANTHER" id="PTHR13026">
    <property type="entry name" value="NNP-1 PROTEIN NOVEL NUCLEAR PROTEIN 1 NOP52"/>
    <property type="match status" value="1"/>
</dbReference>